<dbReference type="RefSeq" id="XP_033388602.1">
    <property type="nucleotide sequence ID" value="XM_033527307.1"/>
</dbReference>
<evidence type="ECO:0000313" key="5">
    <source>
        <dbReference type="EMBL" id="KAF2020263.1"/>
    </source>
</evidence>
<protein>
    <recommendedName>
        <fullName evidence="4">Phosphatidylinositol N-acetylglucosaminyltransferase subunit H conserved domain-containing protein</fullName>
    </recommendedName>
</protein>
<dbReference type="PANTHER" id="PTHR15231:SF1">
    <property type="entry name" value="PHOSPHATIDYLINOSITOL N-ACETYLGLUCOSAMINYLTRANSFERASE SUBUNIT H"/>
    <property type="match status" value="1"/>
</dbReference>
<comment type="similarity">
    <text evidence="2">Belongs to the PIGH family.</text>
</comment>
<dbReference type="GeneID" id="54284704"/>
<dbReference type="InterPro" id="IPR044215">
    <property type="entry name" value="PIG-H"/>
</dbReference>
<dbReference type="AlphaFoldDB" id="A0A6A5Y4X6"/>
<dbReference type="Proteomes" id="UP000799778">
    <property type="component" value="Unassembled WGS sequence"/>
</dbReference>
<gene>
    <name evidence="5" type="ORF">BU24DRAFT_419808</name>
</gene>
<keyword evidence="3" id="KW-0472">Membrane</keyword>
<keyword evidence="3" id="KW-0812">Transmembrane</keyword>
<dbReference type="Pfam" id="PF10181">
    <property type="entry name" value="PIG-H"/>
    <property type="match status" value="1"/>
</dbReference>
<dbReference type="InterPro" id="IPR019328">
    <property type="entry name" value="PIGH-H_dom"/>
</dbReference>
<organism evidence="5 6">
    <name type="scientific">Aaosphaeria arxii CBS 175.79</name>
    <dbReference type="NCBI Taxonomy" id="1450172"/>
    <lineage>
        <taxon>Eukaryota</taxon>
        <taxon>Fungi</taxon>
        <taxon>Dikarya</taxon>
        <taxon>Ascomycota</taxon>
        <taxon>Pezizomycotina</taxon>
        <taxon>Dothideomycetes</taxon>
        <taxon>Pleosporomycetidae</taxon>
        <taxon>Pleosporales</taxon>
        <taxon>Pleosporales incertae sedis</taxon>
        <taxon>Aaosphaeria</taxon>
    </lineage>
</organism>
<evidence type="ECO:0000256" key="3">
    <source>
        <dbReference type="SAM" id="Phobius"/>
    </source>
</evidence>
<dbReference type="EMBL" id="ML978067">
    <property type="protein sequence ID" value="KAF2020263.1"/>
    <property type="molecule type" value="Genomic_DNA"/>
</dbReference>
<accession>A0A6A5Y4X6</accession>
<dbReference type="GO" id="GO:0000506">
    <property type="term" value="C:glycosylphosphatidylinositol-N-acetylglucosaminyltransferase (GPI-GnT) complex"/>
    <property type="evidence" value="ECO:0007669"/>
    <property type="project" value="InterPro"/>
</dbReference>
<feature type="domain" description="Phosphatidylinositol N-acetylglucosaminyltransferase subunit H conserved" evidence="4">
    <location>
        <begin position="120"/>
        <end position="185"/>
    </location>
</feature>
<proteinExistence type="inferred from homology"/>
<reference evidence="5" key="1">
    <citation type="journal article" date="2020" name="Stud. Mycol.">
        <title>101 Dothideomycetes genomes: a test case for predicting lifestyles and emergence of pathogens.</title>
        <authorList>
            <person name="Haridas S."/>
            <person name="Albert R."/>
            <person name="Binder M."/>
            <person name="Bloem J."/>
            <person name="Labutti K."/>
            <person name="Salamov A."/>
            <person name="Andreopoulos B."/>
            <person name="Baker S."/>
            <person name="Barry K."/>
            <person name="Bills G."/>
            <person name="Bluhm B."/>
            <person name="Cannon C."/>
            <person name="Castanera R."/>
            <person name="Culley D."/>
            <person name="Daum C."/>
            <person name="Ezra D."/>
            <person name="Gonzalez J."/>
            <person name="Henrissat B."/>
            <person name="Kuo A."/>
            <person name="Liang C."/>
            <person name="Lipzen A."/>
            <person name="Lutzoni F."/>
            <person name="Magnuson J."/>
            <person name="Mondo S."/>
            <person name="Nolan M."/>
            <person name="Ohm R."/>
            <person name="Pangilinan J."/>
            <person name="Park H.-J."/>
            <person name="Ramirez L."/>
            <person name="Alfaro M."/>
            <person name="Sun H."/>
            <person name="Tritt A."/>
            <person name="Yoshinaga Y."/>
            <person name="Zwiers L.-H."/>
            <person name="Turgeon B."/>
            <person name="Goodwin S."/>
            <person name="Spatafora J."/>
            <person name="Crous P."/>
            <person name="Grigoriev I."/>
        </authorList>
    </citation>
    <scope>NUCLEOTIDE SEQUENCE</scope>
    <source>
        <strain evidence="5">CBS 175.79</strain>
    </source>
</reference>
<feature type="transmembrane region" description="Helical" evidence="3">
    <location>
        <begin position="86"/>
        <end position="112"/>
    </location>
</feature>
<keyword evidence="3" id="KW-1133">Transmembrane helix</keyword>
<dbReference type="UniPathway" id="UPA00196"/>
<sequence>MMSEILQRFIKPPVQILSTLQPTQSTALYTVSTRPTPKTIDAKIAHYASLLLKVLFAAVALAAVFTKWRKGSDKYMSLQLRVLEEMLVIQSLIDIQWRYLLPGVLAVLWLALRRGYTEESLLVLHGLGLQTSTSSSTYLQAATQRFIPTTSIQDIFIHEAFKGFEVRYYLAVVIKGEGEVLIVFPTLLPRLAILEEVWRGARACLYEDGTQKAM</sequence>
<evidence type="ECO:0000256" key="2">
    <source>
        <dbReference type="ARBA" id="ARBA00009610"/>
    </source>
</evidence>
<feature type="transmembrane region" description="Helical" evidence="3">
    <location>
        <begin position="44"/>
        <end position="66"/>
    </location>
</feature>
<comment type="pathway">
    <text evidence="1">Glycolipid biosynthesis; glycosylphosphatidylinositol-anchor biosynthesis.</text>
</comment>
<dbReference type="GO" id="GO:0006506">
    <property type="term" value="P:GPI anchor biosynthetic process"/>
    <property type="evidence" value="ECO:0007669"/>
    <property type="project" value="UniProtKB-UniPathway"/>
</dbReference>
<dbReference type="OrthoDB" id="6256716at2759"/>
<feature type="non-terminal residue" evidence="5">
    <location>
        <position position="214"/>
    </location>
</feature>
<keyword evidence="6" id="KW-1185">Reference proteome</keyword>
<dbReference type="PANTHER" id="PTHR15231">
    <property type="entry name" value="PHOSPHATIDYLINOSITOL N-ACETYLGLUCOSAMINYLTRANSFERASE SUBUNIT H"/>
    <property type="match status" value="1"/>
</dbReference>
<name>A0A6A5Y4X6_9PLEO</name>
<evidence type="ECO:0000313" key="6">
    <source>
        <dbReference type="Proteomes" id="UP000799778"/>
    </source>
</evidence>
<evidence type="ECO:0000259" key="4">
    <source>
        <dbReference type="Pfam" id="PF10181"/>
    </source>
</evidence>
<evidence type="ECO:0000256" key="1">
    <source>
        <dbReference type="ARBA" id="ARBA00004687"/>
    </source>
</evidence>